<feature type="compositionally biased region" description="Low complexity" evidence="1">
    <location>
        <begin position="1"/>
        <end position="16"/>
    </location>
</feature>
<reference evidence="3" key="1">
    <citation type="submission" date="2013-06" db="EMBL/GenBank/DDBJ databases">
        <authorList>
            <person name="Zhao Q."/>
        </authorList>
    </citation>
    <scope>NUCLEOTIDE SEQUENCE</scope>
    <source>
        <strain evidence="3">cv. W1943</strain>
    </source>
</reference>
<protein>
    <submittedName>
        <fullName evidence="2">Uncharacterized protein</fullName>
    </submittedName>
</protein>
<feature type="region of interest" description="Disordered" evidence="1">
    <location>
        <begin position="1"/>
        <end position="89"/>
    </location>
</feature>
<dbReference type="Gramene" id="ORUFI01G16170.1">
    <property type="protein sequence ID" value="ORUFI01G16170.1"/>
    <property type="gene ID" value="ORUFI01G16170"/>
</dbReference>
<reference evidence="2" key="2">
    <citation type="submission" date="2015-06" db="UniProtKB">
        <authorList>
            <consortium name="EnsemblPlants"/>
        </authorList>
    </citation>
    <scope>IDENTIFICATION</scope>
</reference>
<dbReference type="AlphaFoldDB" id="A0A0E0MVY4"/>
<dbReference type="Proteomes" id="UP000008022">
    <property type="component" value="Unassembled WGS sequence"/>
</dbReference>
<dbReference type="SUPFAM" id="SSF101447">
    <property type="entry name" value="Formin homology 2 domain (FH2 domain)"/>
    <property type="match status" value="1"/>
</dbReference>
<dbReference type="HOGENOM" id="CLU_1257866_0_0_1"/>
<evidence type="ECO:0000313" key="3">
    <source>
        <dbReference type="Proteomes" id="UP000008022"/>
    </source>
</evidence>
<feature type="compositionally biased region" description="Low complexity" evidence="1">
    <location>
        <begin position="64"/>
        <end position="74"/>
    </location>
</feature>
<feature type="compositionally biased region" description="Basic and acidic residues" evidence="1">
    <location>
        <begin position="29"/>
        <end position="40"/>
    </location>
</feature>
<evidence type="ECO:0000313" key="2">
    <source>
        <dbReference type="EnsemblPlants" id="ORUFI01G16170.1"/>
    </source>
</evidence>
<dbReference type="EnsemblPlants" id="ORUFI01G16170.1">
    <property type="protein sequence ID" value="ORUFI01G16170.1"/>
    <property type="gene ID" value="ORUFI01G16170"/>
</dbReference>
<sequence length="220" mass="23932">MRHMSSYTTPSAASAADLRGAGTSGSPDESSHPAPDPDPRFHHHPPPPPPPPPPPGPKKPSPSSPEKGPPASEGGLDRRVRGRVRARRRTVAVAEAEGRRRMMVVEEEEGAAAEISMVGGDGRAIGEGEKERKRRRVGKWGKSYVWRVVSDGEERRGGRDGHAAAERGICVGRARGGIPSSGFRRCWDLSPSRVWLLHHKFDFVVVANRERLGFIIRTGL</sequence>
<feature type="compositionally biased region" description="Basic residues" evidence="1">
    <location>
        <begin position="80"/>
        <end position="89"/>
    </location>
</feature>
<name>A0A0E0MVY4_ORYRU</name>
<organism evidence="2 3">
    <name type="scientific">Oryza rufipogon</name>
    <name type="common">Brownbeard rice</name>
    <name type="synonym">Asian wild rice</name>
    <dbReference type="NCBI Taxonomy" id="4529"/>
    <lineage>
        <taxon>Eukaryota</taxon>
        <taxon>Viridiplantae</taxon>
        <taxon>Streptophyta</taxon>
        <taxon>Embryophyta</taxon>
        <taxon>Tracheophyta</taxon>
        <taxon>Spermatophyta</taxon>
        <taxon>Magnoliopsida</taxon>
        <taxon>Liliopsida</taxon>
        <taxon>Poales</taxon>
        <taxon>Poaceae</taxon>
        <taxon>BOP clade</taxon>
        <taxon>Oryzoideae</taxon>
        <taxon>Oryzeae</taxon>
        <taxon>Oryzinae</taxon>
        <taxon>Oryza</taxon>
    </lineage>
</organism>
<evidence type="ECO:0000256" key="1">
    <source>
        <dbReference type="SAM" id="MobiDB-lite"/>
    </source>
</evidence>
<proteinExistence type="predicted"/>
<accession>A0A0E0MVY4</accession>
<feature type="compositionally biased region" description="Pro residues" evidence="1">
    <location>
        <begin position="46"/>
        <end position="63"/>
    </location>
</feature>
<keyword evidence="3" id="KW-1185">Reference proteome</keyword>